<evidence type="ECO:0000313" key="4">
    <source>
        <dbReference type="EMBL" id="ROR97149.1"/>
    </source>
</evidence>
<accession>A0A3N2DBH3</accession>
<keyword evidence="2" id="KW-0456">Lyase</keyword>
<dbReference type="InterPro" id="IPR011766">
    <property type="entry name" value="TPP_enzyme_TPP-bd"/>
</dbReference>
<comment type="caution">
    <text evidence="4">The sequence shown here is derived from an EMBL/GenBank/DDBJ whole genome shotgun (WGS) entry which is preliminary data.</text>
</comment>
<dbReference type="InterPro" id="IPR051818">
    <property type="entry name" value="TPP_dependent_decarboxylase"/>
</dbReference>
<gene>
    <name evidence="4" type="ORF">EDD28_1742</name>
</gene>
<dbReference type="RefSeq" id="WP_148059578.1">
    <property type="nucleotide sequence ID" value="NZ_RKHQ01000001.1"/>
</dbReference>
<dbReference type="EMBL" id="RKHQ01000001">
    <property type="protein sequence ID" value="ROR97149.1"/>
    <property type="molecule type" value="Genomic_DNA"/>
</dbReference>
<reference evidence="4 5" key="1">
    <citation type="submission" date="2018-11" db="EMBL/GenBank/DDBJ databases">
        <title>Sequencing the genomes of 1000 actinobacteria strains.</title>
        <authorList>
            <person name="Klenk H.-P."/>
        </authorList>
    </citation>
    <scope>NUCLEOTIDE SEQUENCE [LARGE SCALE GENOMIC DNA]</scope>
    <source>
        <strain evidence="4 5">DSM 13521</strain>
    </source>
</reference>
<evidence type="ECO:0000256" key="1">
    <source>
        <dbReference type="ARBA" id="ARBA00022793"/>
    </source>
</evidence>
<organism evidence="4 5">
    <name type="scientific">Salana multivorans</name>
    <dbReference type="NCBI Taxonomy" id="120377"/>
    <lineage>
        <taxon>Bacteria</taxon>
        <taxon>Bacillati</taxon>
        <taxon>Actinomycetota</taxon>
        <taxon>Actinomycetes</taxon>
        <taxon>Micrococcales</taxon>
        <taxon>Beutenbergiaceae</taxon>
        <taxon>Salana</taxon>
    </lineage>
</organism>
<protein>
    <submittedName>
        <fullName evidence="4">Phosphonopyruvate decarboxylase/sulfopyruvate decarboxylase subunit beta</fullName>
    </submittedName>
</protein>
<keyword evidence="5" id="KW-1185">Reference proteome</keyword>
<evidence type="ECO:0000259" key="3">
    <source>
        <dbReference type="Pfam" id="PF02775"/>
    </source>
</evidence>
<dbReference type="GO" id="GO:0016831">
    <property type="term" value="F:carboxy-lyase activity"/>
    <property type="evidence" value="ECO:0007669"/>
    <property type="project" value="UniProtKB-KW"/>
</dbReference>
<dbReference type="GO" id="GO:0000287">
    <property type="term" value="F:magnesium ion binding"/>
    <property type="evidence" value="ECO:0007669"/>
    <property type="project" value="UniProtKB-ARBA"/>
</dbReference>
<dbReference type="GO" id="GO:0030976">
    <property type="term" value="F:thiamine pyrophosphate binding"/>
    <property type="evidence" value="ECO:0007669"/>
    <property type="project" value="InterPro"/>
</dbReference>
<keyword evidence="1" id="KW-0210">Decarboxylase</keyword>
<dbReference type="Pfam" id="PF02775">
    <property type="entry name" value="TPP_enzyme_C"/>
    <property type="match status" value="1"/>
</dbReference>
<dbReference type="AlphaFoldDB" id="A0A3N2DBH3"/>
<keyword evidence="4" id="KW-0670">Pyruvate</keyword>
<sequence>MRKVDAVAAAVAALPDAPTVFTTGFTARLATDRPNHLPLTGSMGLALPVGIGIARGSRRTTLVLDGDGSLLMNPAGLLTLGAEPDLPVLHVVLDDGVYASTGGQPSPGGRVDLVALAGAAGVPGHVARTPEDLAELLTGLAADGRAAFVHAPVAPDLTPPGPRVGTGLADVAARFTRWCRQDATTLSR</sequence>
<dbReference type="InterPro" id="IPR029061">
    <property type="entry name" value="THDP-binding"/>
</dbReference>
<proteinExistence type="predicted"/>
<dbReference type="PANTHER" id="PTHR42818">
    <property type="entry name" value="SULFOPYRUVATE DECARBOXYLASE SUBUNIT ALPHA"/>
    <property type="match status" value="1"/>
</dbReference>
<name>A0A3N2DBH3_9MICO</name>
<dbReference type="OrthoDB" id="9785953at2"/>
<dbReference type="Proteomes" id="UP000275356">
    <property type="component" value="Unassembled WGS sequence"/>
</dbReference>
<dbReference type="SUPFAM" id="SSF52518">
    <property type="entry name" value="Thiamin diphosphate-binding fold (THDP-binding)"/>
    <property type="match status" value="1"/>
</dbReference>
<dbReference type="Gene3D" id="3.40.50.970">
    <property type="match status" value="1"/>
</dbReference>
<dbReference type="PANTHER" id="PTHR42818:SF1">
    <property type="entry name" value="SULFOPYRUVATE DECARBOXYLASE"/>
    <property type="match status" value="1"/>
</dbReference>
<evidence type="ECO:0000256" key="2">
    <source>
        <dbReference type="ARBA" id="ARBA00023239"/>
    </source>
</evidence>
<evidence type="ECO:0000313" key="5">
    <source>
        <dbReference type="Proteomes" id="UP000275356"/>
    </source>
</evidence>
<feature type="domain" description="Thiamine pyrophosphate enzyme TPP-binding" evidence="3">
    <location>
        <begin position="39"/>
        <end position="150"/>
    </location>
</feature>